<dbReference type="EMBL" id="JACHGN010000002">
    <property type="protein sequence ID" value="MBB5131083.1"/>
    <property type="molecule type" value="Genomic_DNA"/>
</dbReference>
<dbReference type="AlphaFoldDB" id="A0A840NZF7"/>
<proteinExistence type="predicted"/>
<comment type="caution">
    <text evidence="3">The sequence shown here is derived from an EMBL/GenBank/DDBJ whole genome shotgun (WGS) entry which is preliminary data.</text>
</comment>
<evidence type="ECO:0000259" key="1">
    <source>
        <dbReference type="Pfam" id="PF02625"/>
    </source>
</evidence>
<sequence>MRHLVETVGKWRAGGVRAVVARPVSEHGLGARDAGQAMAISEEGATAGGLYGGVADAALRRGAEEVLAGGTPRLLDVSVTEPEAVAAGLVCGGHATVLLQPLPAIPPAWWEAIADPSGAALVTALDGGPGTSAVVRADDVQGSLGDPGLDAEAVPAARRVLSRSRGAREIREIAGRRVLIESVAAAPHLVVVGRGDLAGALDAQARLLGWAASVVDDPVAASALFAAHGRSACLVVLSHDPAIDTPVLAEALAAGIGYVGALGSRHTQAGRAERLRERGVPAEALAVIRGPVGLDLGARSPQETALAICAEILAVLGDRAPTPIRDTQGPINR</sequence>
<dbReference type="InterPro" id="IPR052698">
    <property type="entry name" value="MoCofactor_Util/Proc"/>
</dbReference>
<dbReference type="Pfam" id="PF13478">
    <property type="entry name" value="XdhC_C"/>
    <property type="match status" value="1"/>
</dbReference>
<gene>
    <name evidence="3" type="ORF">HNP84_000789</name>
</gene>
<dbReference type="Gene3D" id="3.40.50.720">
    <property type="entry name" value="NAD(P)-binding Rossmann-like Domain"/>
    <property type="match status" value="1"/>
</dbReference>
<evidence type="ECO:0000313" key="4">
    <source>
        <dbReference type="Proteomes" id="UP000578449"/>
    </source>
</evidence>
<dbReference type="Pfam" id="PF02625">
    <property type="entry name" value="XdhC_CoxI"/>
    <property type="match status" value="1"/>
</dbReference>
<feature type="domain" description="XdhC Rossmann" evidence="2">
    <location>
        <begin position="189"/>
        <end position="312"/>
    </location>
</feature>
<dbReference type="PANTHER" id="PTHR30388">
    <property type="entry name" value="ALDEHYDE OXIDOREDUCTASE MOLYBDENUM COFACTOR ASSEMBLY PROTEIN"/>
    <property type="match status" value="1"/>
</dbReference>
<organism evidence="3 4">
    <name type="scientific">Thermocatellispora tengchongensis</name>
    <dbReference type="NCBI Taxonomy" id="1073253"/>
    <lineage>
        <taxon>Bacteria</taxon>
        <taxon>Bacillati</taxon>
        <taxon>Actinomycetota</taxon>
        <taxon>Actinomycetes</taxon>
        <taxon>Streptosporangiales</taxon>
        <taxon>Streptosporangiaceae</taxon>
        <taxon>Thermocatellispora</taxon>
    </lineage>
</organism>
<dbReference type="Proteomes" id="UP000578449">
    <property type="component" value="Unassembled WGS sequence"/>
</dbReference>
<dbReference type="InterPro" id="IPR027051">
    <property type="entry name" value="XdhC_Rossmann_dom"/>
</dbReference>
<keyword evidence="4" id="KW-1185">Reference proteome</keyword>
<dbReference type="RefSeq" id="WP_185047941.1">
    <property type="nucleotide sequence ID" value="NZ_BAABIX010000044.1"/>
</dbReference>
<dbReference type="InterPro" id="IPR003777">
    <property type="entry name" value="XdhC_CoxI"/>
</dbReference>
<dbReference type="PANTHER" id="PTHR30388:SF4">
    <property type="entry name" value="MOLYBDENUM COFACTOR INSERTION CHAPERONE PAOD"/>
    <property type="match status" value="1"/>
</dbReference>
<feature type="domain" description="XdhC- CoxI" evidence="1">
    <location>
        <begin position="11"/>
        <end position="76"/>
    </location>
</feature>
<name>A0A840NZF7_9ACTN</name>
<evidence type="ECO:0000313" key="3">
    <source>
        <dbReference type="EMBL" id="MBB5131083.1"/>
    </source>
</evidence>
<accession>A0A840NZF7</accession>
<protein>
    <submittedName>
        <fullName evidence="3">Xanthine dehydrogenase accessory factor</fullName>
    </submittedName>
</protein>
<reference evidence="3 4" key="1">
    <citation type="submission" date="2020-08" db="EMBL/GenBank/DDBJ databases">
        <title>Genomic Encyclopedia of Type Strains, Phase IV (KMG-IV): sequencing the most valuable type-strain genomes for metagenomic binning, comparative biology and taxonomic classification.</title>
        <authorList>
            <person name="Goeker M."/>
        </authorList>
    </citation>
    <scope>NUCLEOTIDE SEQUENCE [LARGE SCALE GENOMIC DNA]</scope>
    <source>
        <strain evidence="3 4">DSM 45615</strain>
    </source>
</reference>
<evidence type="ECO:0000259" key="2">
    <source>
        <dbReference type="Pfam" id="PF13478"/>
    </source>
</evidence>